<dbReference type="InterPro" id="IPR027075">
    <property type="entry name" value="CPSF2"/>
</dbReference>
<keyword evidence="2 4" id="KW-0507">mRNA processing</keyword>
<keyword evidence="4" id="KW-0694">RNA-binding</keyword>
<feature type="domain" description="Beta-Casp" evidence="5">
    <location>
        <begin position="230"/>
        <end position="352"/>
    </location>
</feature>
<evidence type="ECO:0000256" key="4">
    <source>
        <dbReference type="RuleBase" id="RU365006"/>
    </source>
</evidence>
<evidence type="ECO:0000256" key="3">
    <source>
        <dbReference type="ARBA" id="ARBA00023242"/>
    </source>
</evidence>
<dbReference type="InterPro" id="IPR022712">
    <property type="entry name" value="Beta_Casp"/>
</dbReference>
<comment type="similarity">
    <text evidence="4">Belongs to the metallo-beta-lactamase superfamily. RNA-metabolizing metallo-beta-lactamase-like family. CPSF2/YSH1 subfamily.</text>
</comment>
<reference evidence="6 7" key="1">
    <citation type="journal article" date="2016" name="Proc. Natl. Acad. Sci. U.S.A.">
        <title>Comparative genomics of biotechnologically important yeasts.</title>
        <authorList>
            <person name="Riley R."/>
            <person name="Haridas S."/>
            <person name="Wolfe K.H."/>
            <person name="Lopes M.R."/>
            <person name="Hittinger C.T."/>
            <person name="Goeker M."/>
            <person name="Salamov A.A."/>
            <person name="Wisecaver J.H."/>
            <person name="Long T.M."/>
            <person name="Calvey C.H."/>
            <person name="Aerts A.L."/>
            <person name="Barry K.W."/>
            <person name="Choi C."/>
            <person name="Clum A."/>
            <person name="Coughlan A.Y."/>
            <person name="Deshpande S."/>
            <person name="Douglass A.P."/>
            <person name="Hanson S.J."/>
            <person name="Klenk H.-P."/>
            <person name="LaButti K.M."/>
            <person name="Lapidus A."/>
            <person name="Lindquist E.A."/>
            <person name="Lipzen A.M."/>
            <person name="Meier-Kolthoff J.P."/>
            <person name="Ohm R.A."/>
            <person name="Otillar R.P."/>
            <person name="Pangilinan J.L."/>
            <person name="Peng Y."/>
            <person name="Rokas A."/>
            <person name="Rosa C.A."/>
            <person name="Scheuner C."/>
            <person name="Sibirny A.A."/>
            <person name="Slot J.C."/>
            <person name="Stielow J.B."/>
            <person name="Sun H."/>
            <person name="Kurtzman C.P."/>
            <person name="Blackwell M."/>
            <person name="Grigoriev I.V."/>
            <person name="Jeffries T.W."/>
        </authorList>
    </citation>
    <scope>NUCLEOTIDE SEQUENCE [LARGE SCALE GENOMIC DNA]</scope>
    <source>
        <strain evidence="6 7">DSM 6958</strain>
    </source>
</reference>
<dbReference type="PANTHER" id="PTHR45922">
    <property type="entry name" value="CLEAVAGE AND POLYADENYLATION SPECIFICITY FACTOR SUBUNIT 2"/>
    <property type="match status" value="1"/>
</dbReference>
<dbReference type="Proteomes" id="UP000095009">
    <property type="component" value="Unassembled WGS sequence"/>
</dbReference>
<comment type="subcellular location">
    <subcellularLocation>
        <location evidence="1 4">Nucleus</location>
    </subcellularLocation>
</comment>
<dbReference type="EMBL" id="KV454406">
    <property type="protein sequence ID" value="ODQ68559.1"/>
    <property type="molecule type" value="Genomic_DNA"/>
</dbReference>
<gene>
    <name evidence="6" type="ORF">NADFUDRAFT_7619</name>
</gene>
<dbReference type="STRING" id="857566.A0A1E3PT15"/>
<proteinExistence type="inferred from homology"/>
<evidence type="ECO:0000313" key="7">
    <source>
        <dbReference type="Proteomes" id="UP000095009"/>
    </source>
</evidence>
<feature type="non-terminal residue" evidence="6">
    <location>
        <position position="821"/>
    </location>
</feature>
<dbReference type="InterPro" id="IPR001279">
    <property type="entry name" value="Metallo-B-lactamas"/>
</dbReference>
<dbReference type="InterPro" id="IPR035639">
    <property type="entry name" value="CPSF2_MBL"/>
</dbReference>
<dbReference type="GO" id="GO:0003723">
    <property type="term" value="F:RNA binding"/>
    <property type="evidence" value="ECO:0007669"/>
    <property type="project" value="UniProtKB-KW"/>
</dbReference>
<protein>
    <recommendedName>
        <fullName evidence="4">Cleavage and polyadenylation specificity factor subunit 2</fullName>
    </recommendedName>
    <alternativeName>
        <fullName evidence="4">Cleavage and polyadenylation specificity factor 100 kDa subunit</fullName>
    </alternativeName>
</protein>
<name>A0A1E3PT15_9ASCO</name>
<dbReference type="GO" id="GO:0006397">
    <property type="term" value="P:mRNA processing"/>
    <property type="evidence" value="ECO:0007669"/>
    <property type="project" value="UniProtKB-KW"/>
</dbReference>
<dbReference type="Pfam" id="PF16661">
    <property type="entry name" value="Lactamase_B_6"/>
    <property type="match status" value="1"/>
</dbReference>
<dbReference type="OrthoDB" id="64353at2759"/>
<accession>A0A1E3PT15</accession>
<dbReference type="AlphaFoldDB" id="A0A1E3PT15"/>
<dbReference type="InterPro" id="IPR036866">
    <property type="entry name" value="RibonucZ/Hydroxyglut_hydro"/>
</dbReference>
<dbReference type="GO" id="GO:0005847">
    <property type="term" value="C:mRNA cleavage and polyadenylation specificity factor complex"/>
    <property type="evidence" value="ECO:0007669"/>
    <property type="project" value="InterPro"/>
</dbReference>
<evidence type="ECO:0000313" key="6">
    <source>
        <dbReference type="EMBL" id="ODQ68559.1"/>
    </source>
</evidence>
<sequence>SLLTFDNVRVLIDMGWDPKLKMKVDYLSKIISSVDLILLTHASISHLGAYAYTCHVNPSMASIPVYATLPVINMGRMVTLEAYRSAGLLGPLLNAEITVSDVEAIFDRIIPLKYSQPTALIAGTLKGLTISAYNSGHSLGGTIWRLQKDQENVVYAVDWNHSKDSHLNGAAFLAANATNTLHRPTVLVCGTKTSSGIGRRKRDEALFRSVQETLERGGTVLLPTSTGSRFLELAHILSNHFQSHNLNYPLFYLSHMGSRTMSYASSMLEWMSSSIIREWETKNESPFRFKNITVTSNMAEILRSDGPKVVMVSGEEMEIGFSKLLFTKLCAFNNTRLIITEKPDPDTLCGELYQLWEANNNSNNNINRNNNSVALALQLPVVYNTEVPLENEELARFVENMSSLKRSRERLLAMEQRNKTILEQEENFEQDGESSDEEELIMTGNIELGMLIYSNDTYDFDARSHAKKRLLASTTSEIKNCMFPFFQKRRRITDYGETIRAEDFAIRERKPATVTAPIEANNNEHLGEKHKWNDDLYGDETALLDSTSSLYLTTNGHDTSNAAQKPVKMILQHDVLDVLCLVEFIDFEGLADERSMMMIIPRIQPKKLIFVGPVNEPTLYDELADTYTSLLGSSAEVYGALTNIPINASVNTHSVNIVLSDQLSKSLRWQKIPGNWHIAHLVGRLKVITKNDGDDDEENERQSTFVLEPLSVDNSVNSTDLVTISQPFTKSSSPLLVGDIRLSELRHKLISLGFRTEFGAEGVLVCEKKVIIRKNTDSNGKENSEEDTDVQRSSSKVVIEGGISEEFYKIKDIVRQMLAKV</sequence>
<dbReference type="CDD" id="cd16293">
    <property type="entry name" value="CPSF2-like_MBL-fold"/>
    <property type="match status" value="1"/>
</dbReference>
<dbReference type="PANTHER" id="PTHR45922:SF1">
    <property type="entry name" value="CLEAVAGE AND POLYADENYLATION SPECIFICITY FACTOR SUBUNIT 2"/>
    <property type="match status" value="1"/>
</dbReference>
<keyword evidence="7" id="KW-1185">Reference proteome</keyword>
<dbReference type="InterPro" id="IPR025069">
    <property type="entry name" value="Cpsf2_C"/>
</dbReference>
<evidence type="ECO:0000256" key="2">
    <source>
        <dbReference type="ARBA" id="ARBA00022664"/>
    </source>
</evidence>
<dbReference type="Gene3D" id="3.60.15.10">
    <property type="entry name" value="Ribonuclease Z/Hydroxyacylglutathione hydrolase-like"/>
    <property type="match status" value="1"/>
</dbReference>
<feature type="non-terminal residue" evidence="6">
    <location>
        <position position="1"/>
    </location>
</feature>
<evidence type="ECO:0000259" key="5">
    <source>
        <dbReference type="SMART" id="SM01027"/>
    </source>
</evidence>
<keyword evidence="3 4" id="KW-0539">Nucleus</keyword>
<dbReference type="Pfam" id="PF10996">
    <property type="entry name" value="Beta-Casp"/>
    <property type="match status" value="1"/>
</dbReference>
<dbReference type="SUPFAM" id="SSF56281">
    <property type="entry name" value="Metallo-hydrolase/oxidoreductase"/>
    <property type="match status" value="1"/>
</dbReference>
<dbReference type="Pfam" id="PF13299">
    <property type="entry name" value="CPSF100_C"/>
    <property type="match status" value="1"/>
</dbReference>
<dbReference type="SMART" id="SM01027">
    <property type="entry name" value="Beta-Casp"/>
    <property type="match status" value="1"/>
</dbReference>
<evidence type="ECO:0000256" key="1">
    <source>
        <dbReference type="ARBA" id="ARBA00004123"/>
    </source>
</evidence>
<organism evidence="6 7">
    <name type="scientific">Nadsonia fulvescens var. elongata DSM 6958</name>
    <dbReference type="NCBI Taxonomy" id="857566"/>
    <lineage>
        <taxon>Eukaryota</taxon>
        <taxon>Fungi</taxon>
        <taxon>Dikarya</taxon>
        <taxon>Ascomycota</taxon>
        <taxon>Saccharomycotina</taxon>
        <taxon>Dipodascomycetes</taxon>
        <taxon>Dipodascales</taxon>
        <taxon>Dipodascales incertae sedis</taxon>
        <taxon>Nadsonia</taxon>
    </lineage>
</organism>